<proteinExistence type="predicted"/>
<protein>
    <submittedName>
        <fullName evidence="3">Anti-sigma factor</fullName>
    </submittedName>
</protein>
<gene>
    <name evidence="3" type="ORF">GP475_04610</name>
</gene>
<dbReference type="Pfam" id="PF13490">
    <property type="entry name" value="zf-HC2"/>
    <property type="match status" value="1"/>
</dbReference>
<name>A0A7H0SN77_9CORY</name>
<dbReference type="Gene3D" id="1.10.10.1320">
    <property type="entry name" value="Anti-sigma factor, zinc-finger domain"/>
    <property type="match status" value="1"/>
</dbReference>
<sequence>MTSFCLLMRVDAGGGDDMGSPGKRREFASVEHLGPEAIAAYVDGEMTPAANRRAESHLRQCPECRAEVQQHRGTAHRVRCSSGMGDVHIPQALVERLNDIAAWCAPGPSAEDTPHCRPGIWERIDMLRRGALGNENSSQQISGTRSH</sequence>
<dbReference type="InterPro" id="IPR041916">
    <property type="entry name" value="Anti_sigma_zinc_sf"/>
</dbReference>
<evidence type="ECO:0000313" key="3">
    <source>
        <dbReference type="EMBL" id="QNQ90002.1"/>
    </source>
</evidence>
<organism evidence="3 4">
    <name type="scientific">Corynebacterium poyangense</name>
    <dbReference type="NCBI Taxonomy" id="2684405"/>
    <lineage>
        <taxon>Bacteria</taxon>
        <taxon>Bacillati</taxon>
        <taxon>Actinomycetota</taxon>
        <taxon>Actinomycetes</taxon>
        <taxon>Mycobacteriales</taxon>
        <taxon>Corynebacteriaceae</taxon>
        <taxon>Corynebacterium</taxon>
    </lineage>
</organism>
<dbReference type="EMBL" id="CP046884">
    <property type="protein sequence ID" value="QNQ90002.1"/>
    <property type="molecule type" value="Genomic_DNA"/>
</dbReference>
<dbReference type="KEGG" id="cpoy:GP475_04610"/>
<evidence type="ECO:0000256" key="2">
    <source>
        <dbReference type="ARBA" id="ARBA00023163"/>
    </source>
</evidence>
<evidence type="ECO:0000256" key="1">
    <source>
        <dbReference type="ARBA" id="ARBA00023015"/>
    </source>
</evidence>
<keyword evidence="1" id="KW-0805">Transcription regulation</keyword>
<keyword evidence="4" id="KW-1185">Reference proteome</keyword>
<evidence type="ECO:0000313" key="4">
    <source>
        <dbReference type="Proteomes" id="UP000516320"/>
    </source>
</evidence>
<dbReference type="InterPro" id="IPR027383">
    <property type="entry name" value="Znf_put"/>
</dbReference>
<keyword evidence="2" id="KW-0804">Transcription</keyword>
<dbReference type="Proteomes" id="UP000516320">
    <property type="component" value="Chromosome"/>
</dbReference>
<dbReference type="AlphaFoldDB" id="A0A7H0SN77"/>
<reference evidence="3 4" key="1">
    <citation type="submission" date="2019-12" db="EMBL/GenBank/DDBJ databases">
        <title>Corynebacterium sp. nov., isolated from feces of the Anser Albifrons in China.</title>
        <authorList>
            <person name="Liu Q."/>
        </authorList>
    </citation>
    <scope>NUCLEOTIDE SEQUENCE [LARGE SCALE GENOMIC DNA]</scope>
    <source>
        <strain evidence="3 4">4H37-19</strain>
    </source>
</reference>
<dbReference type="RefSeq" id="WP_187975461.1">
    <property type="nucleotide sequence ID" value="NZ_CP046884.1"/>
</dbReference>
<accession>A0A7H0SN77</accession>